<comment type="caution">
    <text evidence="1">The sequence shown here is derived from an EMBL/GenBank/DDBJ whole genome shotgun (WGS) entry which is preliminary data.</text>
</comment>
<evidence type="ECO:0000313" key="2">
    <source>
        <dbReference type="Proteomes" id="UP001458415"/>
    </source>
</evidence>
<protein>
    <recommendedName>
        <fullName evidence="3">CU044_5270 family protein</fullName>
    </recommendedName>
</protein>
<dbReference type="RefSeq" id="WP_086729424.1">
    <property type="nucleotide sequence ID" value="NZ_MUBM01000310.1"/>
</dbReference>
<evidence type="ECO:0008006" key="3">
    <source>
        <dbReference type="Google" id="ProtNLM"/>
    </source>
</evidence>
<accession>A0ABV1W2N8</accession>
<dbReference type="EMBL" id="JBEPCU010000237">
    <property type="protein sequence ID" value="MER6978464.1"/>
    <property type="molecule type" value="Genomic_DNA"/>
</dbReference>
<evidence type="ECO:0000313" key="1">
    <source>
        <dbReference type="EMBL" id="MER6978464.1"/>
    </source>
</evidence>
<sequence length="307" mass="32232">MTQRQELLDFPGAEALQAAGRVEPPAPQAVAQALAAVQAAAHQDSPQPPVVASPGRRRLAHGRRILATAVAAAAIAAGVVAYNATEADQPVGHPKHQAQAVSAATFLDHTADVAYARPASSARYWKVRSKASHTGAKPSPAIDCYYARSMDAVYIVTGGRTHKKPGTFGWRLGPKELHSWNDLDRLPTDPAQLLTVMNSSKEYAGQSAFLQAGALLGESPAGPKLRAGLYRALARLHGVKLVGTVKDSAGRTGTELVFSGVVSTDRMVIDPKTSALLETSSVSTKGSDRGKTTRVTYLSVGPTDKIG</sequence>
<organism evidence="1 2">
    <name type="scientific">Streptomyces carpinensis</name>
    <dbReference type="NCBI Taxonomy" id="66369"/>
    <lineage>
        <taxon>Bacteria</taxon>
        <taxon>Bacillati</taxon>
        <taxon>Actinomycetota</taxon>
        <taxon>Actinomycetes</taxon>
        <taxon>Kitasatosporales</taxon>
        <taxon>Streptomycetaceae</taxon>
        <taxon>Streptomyces</taxon>
    </lineage>
</organism>
<dbReference type="Proteomes" id="UP001458415">
    <property type="component" value="Unassembled WGS sequence"/>
</dbReference>
<keyword evidence="2" id="KW-1185">Reference proteome</keyword>
<proteinExistence type="predicted"/>
<gene>
    <name evidence="1" type="ORF">ABT317_15970</name>
</gene>
<reference evidence="1 2" key="1">
    <citation type="submission" date="2024-06" db="EMBL/GenBank/DDBJ databases">
        <title>The Natural Products Discovery Center: Release of the First 8490 Sequenced Strains for Exploring Actinobacteria Biosynthetic Diversity.</title>
        <authorList>
            <person name="Kalkreuter E."/>
            <person name="Kautsar S.A."/>
            <person name="Yang D."/>
            <person name="Bader C.D."/>
            <person name="Teijaro C.N."/>
            <person name="Fluegel L."/>
            <person name="Davis C.M."/>
            <person name="Simpson J.R."/>
            <person name="Lauterbach L."/>
            <person name="Steele A.D."/>
            <person name="Gui C."/>
            <person name="Meng S."/>
            <person name="Li G."/>
            <person name="Viehrig K."/>
            <person name="Ye F."/>
            <person name="Su P."/>
            <person name="Kiefer A.F."/>
            <person name="Nichols A."/>
            <person name="Cepeda A.J."/>
            <person name="Yan W."/>
            <person name="Fan B."/>
            <person name="Jiang Y."/>
            <person name="Adhikari A."/>
            <person name="Zheng C.-J."/>
            <person name="Schuster L."/>
            <person name="Cowan T.M."/>
            <person name="Smanski M.J."/>
            <person name="Chevrette M.G."/>
            <person name="De Carvalho L.P.S."/>
            <person name="Shen B."/>
        </authorList>
    </citation>
    <scope>NUCLEOTIDE SEQUENCE [LARGE SCALE GENOMIC DNA]</scope>
    <source>
        <strain evidence="1 2">NPDC000634</strain>
    </source>
</reference>
<name>A0ABV1W2N8_9ACTN</name>